<keyword evidence="8" id="KW-1185">Reference proteome</keyword>
<evidence type="ECO:0000256" key="2">
    <source>
        <dbReference type="ARBA" id="ARBA00022723"/>
    </source>
</evidence>
<keyword evidence="3 4" id="KW-0408">Iron</keyword>
<organism evidence="7 8">
    <name type="scientific">Tateyamaria armeniaca</name>
    <dbReference type="NCBI Taxonomy" id="2518930"/>
    <lineage>
        <taxon>Bacteria</taxon>
        <taxon>Pseudomonadati</taxon>
        <taxon>Pseudomonadota</taxon>
        <taxon>Alphaproteobacteria</taxon>
        <taxon>Rhodobacterales</taxon>
        <taxon>Roseobacteraceae</taxon>
        <taxon>Tateyamaria</taxon>
    </lineage>
</organism>
<accession>A0ABW8URQ9</accession>
<dbReference type="Gene3D" id="1.10.760.10">
    <property type="entry name" value="Cytochrome c-like domain"/>
    <property type="match status" value="1"/>
</dbReference>
<protein>
    <submittedName>
        <fullName evidence="7">C-type cytochrome</fullName>
    </submittedName>
</protein>
<dbReference type="PROSITE" id="PS51007">
    <property type="entry name" value="CYTC"/>
    <property type="match status" value="1"/>
</dbReference>
<keyword evidence="2 4" id="KW-0479">Metal-binding</keyword>
<dbReference type="EMBL" id="JBHDIY010000002">
    <property type="protein sequence ID" value="MFL4469612.1"/>
    <property type="molecule type" value="Genomic_DNA"/>
</dbReference>
<feature type="chain" id="PRO_5047267867" evidence="5">
    <location>
        <begin position="21"/>
        <end position="132"/>
    </location>
</feature>
<feature type="domain" description="Cytochrome c" evidence="6">
    <location>
        <begin position="21"/>
        <end position="131"/>
    </location>
</feature>
<gene>
    <name evidence="7" type="ORF">ACERZ8_06935</name>
</gene>
<dbReference type="SUPFAM" id="SSF46626">
    <property type="entry name" value="Cytochrome c"/>
    <property type="match status" value="1"/>
</dbReference>
<sequence length="132" mass="14098">MTRWFAIFVAVGATAGAVSADDAENGAELYRTHCAVCHGLEAYGDGPMAAAMVVQPPDLTQMTARNGGVFPVARIVMRIDGRDPLVSHGSSMPVYGEFFDVDSVPLKAETGQPIITSSPVVDLVEYLRQLQE</sequence>
<dbReference type="InterPro" id="IPR009056">
    <property type="entry name" value="Cyt_c-like_dom"/>
</dbReference>
<proteinExistence type="predicted"/>
<evidence type="ECO:0000256" key="3">
    <source>
        <dbReference type="ARBA" id="ARBA00023004"/>
    </source>
</evidence>
<evidence type="ECO:0000259" key="6">
    <source>
        <dbReference type="PROSITE" id="PS51007"/>
    </source>
</evidence>
<feature type="signal peptide" evidence="5">
    <location>
        <begin position="1"/>
        <end position="20"/>
    </location>
</feature>
<dbReference type="Pfam" id="PF00034">
    <property type="entry name" value="Cytochrom_C"/>
    <property type="match status" value="1"/>
</dbReference>
<evidence type="ECO:0000313" key="7">
    <source>
        <dbReference type="EMBL" id="MFL4469612.1"/>
    </source>
</evidence>
<dbReference type="InterPro" id="IPR036909">
    <property type="entry name" value="Cyt_c-like_dom_sf"/>
</dbReference>
<reference evidence="7 8" key="1">
    <citation type="submission" date="2024-08" db="EMBL/GenBank/DDBJ databases">
        <title>Tateyamaria sp. nov., isolated from marine algae.</title>
        <authorList>
            <person name="Choi B.J."/>
            <person name="Kim J.M."/>
            <person name="Lee J.K."/>
            <person name="Choi D.G."/>
            <person name="Bayburt H."/>
            <person name="Baek J.H."/>
            <person name="Han D.M."/>
            <person name="Jeon C.O."/>
        </authorList>
    </citation>
    <scope>NUCLEOTIDE SEQUENCE [LARGE SCALE GENOMIC DNA]</scope>
    <source>
        <strain evidence="7 8">KMU-156</strain>
    </source>
</reference>
<evidence type="ECO:0000256" key="4">
    <source>
        <dbReference type="PROSITE-ProRule" id="PRU00433"/>
    </source>
</evidence>
<evidence type="ECO:0000313" key="8">
    <source>
        <dbReference type="Proteomes" id="UP001627408"/>
    </source>
</evidence>
<keyword evidence="5" id="KW-0732">Signal</keyword>
<dbReference type="RefSeq" id="WP_407591477.1">
    <property type="nucleotide sequence ID" value="NZ_JBHDIY010000002.1"/>
</dbReference>
<evidence type="ECO:0000256" key="5">
    <source>
        <dbReference type="SAM" id="SignalP"/>
    </source>
</evidence>
<dbReference type="Proteomes" id="UP001627408">
    <property type="component" value="Unassembled WGS sequence"/>
</dbReference>
<name>A0ABW8URQ9_9RHOB</name>
<comment type="caution">
    <text evidence="7">The sequence shown here is derived from an EMBL/GenBank/DDBJ whole genome shotgun (WGS) entry which is preliminary data.</text>
</comment>
<evidence type="ECO:0000256" key="1">
    <source>
        <dbReference type="ARBA" id="ARBA00022617"/>
    </source>
</evidence>
<keyword evidence="1 4" id="KW-0349">Heme</keyword>